<reference evidence="9 10" key="1">
    <citation type="submission" date="2016-10" db="EMBL/GenBank/DDBJ databases">
        <authorList>
            <person name="de Groot N.N."/>
        </authorList>
    </citation>
    <scope>NUCLEOTIDE SEQUENCE [LARGE SCALE GENOMIC DNA]</scope>
    <source>
        <strain evidence="9 10">CGMCC 1.6762</strain>
    </source>
</reference>
<dbReference type="STRING" id="426756.SAMN04488126_11072"/>
<organism evidence="9 10">
    <name type="scientific">Bhargavaea beijingensis</name>
    <dbReference type="NCBI Taxonomy" id="426756"/>
    <lineage>
        <taxon>Bacteria</taxon>
        <taxon>Bacillati</taxon>
        <taxon>Bacillota</taxon>
        <taxon>Bacilli</taxon>
        <taxon>Bacillales</taxon>
        <taxon>Caryophanaceae</taxon>
        <taxon>Bhargavaea</taxon>
    </lineage>
</organism>
<keyword evidence="3 7" id="KW-0812">Transmembrane</keyword>
<evidence type="ECO:0000313" key="9">
    <source>
        <dbReference type="EMBL" id="SDE50749.1"/>
    </source>
</evidence>
<comment type="subcellular location">
    <subcellularLocation>
        <location evidence="1">Membrane</location>
        <topology evidence="1">Multi-pass membrane protein</topology>
    </subcellularLocation>
</comment>
<feature type="domain" description="Cytochrome C biogenesis protein transmembrane" evidence="8">
    <location>
        <begin position="85"/>
        <end position="293"/>
    </location>
</feature>
<name>A0A1G7DH47_9BACL</name>
<feature type="region of interest" description="Disordered" evidence="6">
    <location>
        <begin position="1"/>
        <end position="34"/>
    </location>
</feature>
<feature type="compositionally biased region" description="Basic and acidic residues" evidence="6">
    <location>
        <begin position="13"/>
        <end position="25"/>
    </location>
</feature>
<evidence type="ECO:0000256" key="1">
    <source>
        <dbReference type="ARBA" id="ARBA00004141"/>
    </source>
</evidence>
<keyword evidence="5 7" id="KW-0472">Membrane</keyword>
<evidence type="ECO:0000256" key="4">
    <source>
        <dbReference type="ARBA" id="ARBA00022989"/>
    </source>
</evidence>
<evidence type="ECO:0000256" key="3">
    <source>
        <dbReference type="ARBA" id="ARBA00022692"/>
    </source>
</evidence>
<evidence type="ECO:0000256" key="2">
    <source>
        <dbReference type="ARBA" id="ARBA00006143"/>
    </source>
</evidence>
<feature type="transmembrane region" description="Helical" evidence="7">
    <location>
        <begin position="133"/>
        <end position="161"/>
    </location>
</feature>
<feature type="transmembrane region" description="Helical" evidence="7">
    <location>
        <begin position="167"/>
        <end position="187"/>
    </location>
</feature>
<evidence type="ECO:0000256" key="5">
    <source>
        <dbReference type="ARBA" id="ARBA00023136"/>
    </source>
</evidence>
<protein>
    <submittedName>
        <fullName evidence="9">Cytochrome c-type biogenesis protein</fullName>
    </submittedName>
</protein>
<evidence type="ECO:0000256" key="7">
    <source>
        <dbReference type="SAM" id="Phobius"/>
    </source>
</evidence>
<evidence type="ECO:0000259" key="8">
    <source>
        <dbReference type="Pfam" id="PF02683"/>
    </source>
</evidence>
<comment type="similarity">
    <text evidence="2">Belongs to the DsbD family.</text>
</comment>
<feature type="transmembrane region" description="Helical" evidence="7">
    <location>
        <begin position="277"/>
        <end position="305"/>
    </location>
</feature>
<feature type="transmembrane region" description="Helical" evidence="7">
    <location>
        <begin position="243"/>
        <end position="265"/>
    </location>
</feature>
<dbReference type="GO" id="GO:0016020">
    <property type="term" value="C:membrane"/>
    <property type="evidence" value="ECO:0007669"/>
    <property type="project" value="UniProtKB-SubCell"/>
</dbReference>
<accession>A0A1G7DH47</accession>
<keyword evidence="4 7" id="KW-1133">Transmembrane helix</keyword>
<gene>
    <name evidence="9" type="ORF">SAMN04488126_11072</name>
</gene>
<dbReference type="PANTHER" id="PTHR31272">
    <property type="entry name" value="CYTOCHROME C-TYPE BIOGENESIS PROTEIN HI_1454-RELATED"/>
    <property type="match status" value="1"/>
</dbReference>
<feature type="transmembrane region" description="Helical" evidence="7">
    <location>
        <begin position="207"/>
        <end position="237"/>
    </location>
</feature>
<dbReference type="InterPro" id="IPR003834">
    <property type="entry name" value="Cyt_c_assmbl_TM_dom"/>
</dbReference>
<evidence type="ECO:0000256" key="6">
    <source>
        <dbReference type="SAM" id="MobiDB-lite"/>
    </source>
</evidence>
<dbReference type="AlphaFoldDB" id="A0A1G7DH47"/>
<evidence type="ECO:0000313" key="10">
    <source>
        <dbReference type="Proteomes" id="UP000198823"/>
    </source>
</evidence>
<proteinExistence type="inferred from homology"/>
<dbReference type="EMBL" id="FNAR01000010">
    <property type="protein sequence ID" value="SDE50749.1"/>
    <property type="molecule type" value="Genomic_DNA"/>
</dbReference>
<dbReference type="InterPro" id="IPR051790">
    <property type="entry name" value="Cytochrome_c-biogenesis_DsbD"/>
</dbReference>
<sequence length="315" mass="34391">MNVSPSRTACKTDGSKKIRSGERHLPSSSRESGVSCLSSDHFADIRHTPDLVNKLSQTGMAKMRSDSDSIRTARERGIVVSTDLNILLAFGAGFLSFISPCTLPLYPAFISYITGMSLDDLKSDRGKMSKSGILHTVFFLLGFSAIFIALGFGTSFIGSFFVKYDDLLRQIGAIFIVAFGLMIVGLLTPDFLMKERRIQFKNRPAGYFGSAVIGLAFAAGWTPCSGPIIGAIIALAGQNPGSGIWYMLAYVFGFAIPFFVLSFFITKLAVIRKYSNIIMKVGGWVMIFVGILLFFDGMTMIIGWLSPIFGDFQGF</sequence>
<dbReference type="Pfam" id="PF02683">
    <property type="entry name" value="DsbD_TM"/>
    <property type="match status" value="1"/>
</dbReference>
<dbReference type="PANTHER" id="PTHR31272:SF4">
    <property type="entry name" value="CYTOCHROME C-TYPE BIOGENESIS PROTEIN HI_1454-RELATED"/>
    <property type="match status" value="1"/>
</dbReference>
<dbReference type="GO" id="GO:0017004">
    <property type="term" value="P:cytochrome complex assembly"/>
    <property type="evidence" value="ECO:0007669"/>
    <property type="project" value="InterPro"/>
</dbReference>
<dbReference type="Proteomes" id="UP000198823">
    <property type="component" value="Unassembled WGS sequence"/>
</dbReference>